<feature type="compositionally biased region" description="Polar residues" evidence="1">
    <location>
        <begin position="112"/>
        <end position="131"/>
    </location>
</feature>
<dbReference type="InterPro" id="IPR019488">
    <property type="entry name" value="Nucl_pore_RNA_shuttling_Mtr2"/>
</dbReference>
<protein>
    <submittedName>
        <fullName evidence="2">HCL193Cp</fullName>
    </submittedName>
</protein>
<dbReference type="Pfam" id="PF10429">
    <property type="entry name" value="Mtr2"/>
    <property type="match status" value="1"/>
</dbReference>
<organism evidence="2 3">
    <name type="scientific">Eremothecium sinecaudum</name>
    <dbReference type="NCBI Taxonomy" id="45286"/>
    <lineage>
        <taxon>Eukaryota</taxon>
        <taxon>Fungi</taxon>
        <taxon>Dikarya</taxon>
        <taxon>Ascomycota</taxon>
        <taxon>Saccharomycotina</taxon>
        <taxon>Saccharomycetes</taxon>
        <taxon>Saccharomycetales</taxon>
        <taxon>Saccharomycetaceae</taxon>
        <taxon>Eremothecium</taxon>
    </lineage>
</organism>
<name>A0A0X8HR95_9SACH</name>
<dbReference type="OrthoDB" id="25408at2759"/>
<dbReference type="STRING" id="45286.A0A0X8HR95"/>
<dbReference type="InterPro" id="IPR032710">
    <property type="entry name" value="NTF2-like_dom_sf"/>
</dbReference>
<reference evidence="2 3" key="1">
    <citation type="submission" date="2016-01" db="EMBL/GenBank/DDBJ databases">
        <title>Genome sequence of the yeast Holleya sinecauda.</title>
        <authorList>
            <person name="Dietrich F.S."/>
        </authorList>
    </citation>
    <scope>NUCLEOTIDE SEQUENCE [LARGE SCALE GENOMIC DNA]</scope>
    <source>
        <strain evidence="2 3">ATCC 58844</strain>
    </source>
</reference>
<evidence type="ECO:0000313" key="2">
    <source>
        <dbReference type="EMBL" id="AMD19958.1"/>
    </source>
</evidence>
<dbReference type="RefSeq" id="XP_017986954.1">
    <property type="nucleotide sequence ID" value="XM_018131158.1"/>
</dbReference>
<evidence type="ECO:0000313" key="3">
    <source>
        <dbReference type="Proteomes" id="UP000243052"/>
    </source>
</evidence>
<accession>A0A0X8HR95</accession>
<sequence length="182" mass="20193">MITTPTNESQVIENFIKKLLAHLDECNVDKLQLFPTLFDQHSCKIIVNSQPFAQPAAFIQTWLQQVVATQHSITSIDFHTIPGTNTVICNVNCKVRFEESGRDRSGADSAILVSSSTPSSRNNMHSKGSLPSRNQRIWGSYYGVSIQIVLHANIFTDNPPAGVIAGLNYNFVYKPEDSLITI</sequence>
<dbReference type="SUPFAM" id="SSF54427">
    <property type="entry name" value="NTF2-like"/>
    <property type="match status" value="1"/>
</dbReference>
<dbReference type="Gene3D" id="3.10.450.50">
    <property type="match status" value="1"/>
</dbReference>
<evidence type="ECO:0000256" key="1">
    <source>
        <dbReference type="SAM" id="MobiDB-lite"/>
    </source>
</evidence>
<proteinExistence type="predicted"/>
<gene>
    <name evidence="2" type="ORF">AW171_hschr31823</name>
</gene>
<feature type="region of interest" description="Disordered" evidence="1">
    <location>
        <begin position="108"/>
        <end position="131"/>
    </location>
</feature>
<dbReference type="Proteomes" id="UP000243052">
    <property type="component" value="Chromosome iii"/>
</dbReference>
<dbReference type="GeneID" id="28723186"/>
<dbReference type="EMBL" id="CP014243">
    <property type="protein sequence ID" value="AMD19958.1"/>
    <property type="molecule type" value="Genomic_DNA"/>
</dbReference>
<dbReference type="AlphaFoldDB" id="A0A0X8HR95"/>
<keyword evidence="3" id="KW-1185">Reference proteome</keyword>